<evidence type="ECO:0000256" key="1">
    <source>
        <dbReference type="SAM" id="MobiDB-lite"/>
    </source>
</evidence>
<keyword evidence="2" id="KW-0812">Transmembrane</keyword>
<reference evidence="3" key="1">
    <citation type="submission" date="2020-02" db="EMBL/GenBank/DDBJ databases">
        <authorList>
            <person name="Meier V. D."/>
        </authorList>
    </citation>
    <scope>NUCLEOTIDE SEQUENCE</scope>
    <source>
        <strain evidence="3">AVDCRST_MAG78</strain>
    </source>
</reference>
<dbReference type="AlphaFoldDB" id="A0A6J4Q270"/>
<protein>
    <submittedName>
        <fullName evidence="3">Uncharacterized protein</fullName>
    </submittedName>
</protein>
<accession>A0A6J4Q270</accession>
<evidence type="ECO:0000256" key="2">
    <source>
        <dbReference type="SAM" id="Phobius"/>
    </source>
</evidence>
<proteinExistence type="predicted"/>
<feature type="region of interest" description="Disordered" evidence="1">
    <location>
        <begin position="1"/>
        <end position="26"/>
    </location>
</feature>
<dbReference type="EMBL" id="CADCVB010000093">
    <property type="protein sequence ID" value="CAA9426167.1"/>
    <property type="molecule type" value="Genomic_DNA"/>
</dbReference>
<sequence>MGYKRWRPNSRRNRRREGSRRGAAQGSDKAFLVVAGLFILAILLLLGALALFTG</sequence>
<gene>
    <name evidence="3" type="ORF">AVDCRST_MAG78-1318</name>
</gene>
<name>A0A6J4Q270_9ACTN</name>
<feature type="compositionally biased region" description="Basic residues" evidence="1">
    <location>
        <begin position="1"/>
        <end position="18"/>
    </location>
</feature>
<keyword evidence="2" id="KW-0472">Membrane</keyword>
<feature type="transmembrane region" description="Helical" evidence="2">
    <location>
        <begin position="30"/>
        <end position="52"/>
    </location>
</feature>
<organism evidence="3">
    <name type="scientific">uncultured Rubrobacteraceae bacterium</name>
    <dbReference type="NCBI Taxonomy" id="349277"/>
    <lineage>
        <taxon>Bacteria</taxon>
        <taxon>Bacillati</taxon>
        <taxon>Actinomycetota</taxon>
        <taxon>Rubrobacteria</taxon>
        <taxon>Rubrobacterales</taxon>
        <taxon>Rubrobacteraceae</taxon>
        <taxon>environmental samples</taxon>
    </lineage>
</organism>
<keyword evidence="2" id="KW-1133">Transmembrane helix</keyword>
<evidence type="ECO:0000313" key="3">
    <source>
        <dbReference type="EMBL" id="CAA9426167.1"/>
    </source>
</evidence>